<dbReference type="Pfam" id="PF06585">
    <property type="entry name" value="JHBP"/>
    <property type="match status" value="1"/>
</dbReference>
<evidence type="ECO:0000313" key="5">
    <source>
        <dbReference type="EMBL" id="JAS59110.1"/>
    </source>
</evidence>
<dbReference type="PANTHER" id="PTHR11008:SF32">
    <property type="entry name" value="CIRCADIAN CLOCK-CONTROLLED PROTEIN DAYWAKE-RELATED"/>
    <property type="match status" value="1"/>
</dbReference>
<comment type="similarity">
    <text evidence="3">Belongs to the TO family.</text>
</comment>
<gene>
    <name evidence="5" type="ORF">g.44804</name>
</gene>
<dbReference type="SMART" id="SM00700">
    <property type="entry name" value="JHBP"/>
    <property type="match status" value="1"/>
</dbReference>
<accession>A0A1B6G9K3</accession>
<evidence type="ECO:0008006" key="6">
    <source>
        <dbReference type="Google" id="ProtNLM"/>
    </source>
</evidence>
<organism evidence="5">
    <name type="scientific">Cuerna arida</name>
    <dbReference type="NCBI Taxonomy" id="1464854"/>
    <lineage>
        <taxon>Eukaryota</taxon>
        <taxon>Metazoa</taxon>
        <taxon>Ecdysozoa</taxon>
        <taxon>Arthropoda</taxon>
        <taxon>Hexapoda</taxon>
        <taxon>Insecta</taxon>
        <taxon>Pterygota</taxon>
        <taxon>Neoptera</taxon>
        <taxon>Paraneoptera</taxon>
        <taxon>Hemiptera</taxon>
        <taxon>Auchenorrhyncha</taxon>
        <taxon>Membracoidea</taxon>
        <taxon>Cicadellidae</taxon>
        <taxon>Cicadellinae</taxon>
        <taxon>Proconiini</taxon>
        <taxon>Cuerna</taxon>
    </lineage>
</organism>
<sequence length="250" mass="27443">VAAAAVLLLGSVILVCPAKLPSYIKPCKRSDPNLNACAFKHGKEALPFIIKGDPKYGIPKLDPLVIEKVVVGDGKVSSSGLGLTFTCNKCRLLGLRDIQPLGVRIDMEKRHLELEGKLPRLQITGKYTARGKVLILPIEGAGNSDLVLTDLHLLYKADFDLRKGKNGRDHARIRNPSLDFKAGGFNIKLTNLFKGDENLGNQMNVFLNNNWRDVMAEFGPAISEAVTRIATLVVNNISEKVPFDEYVLNQ</sequence>
<reference evidence="5" key="1">
    <citation type="submission" date="2015-11" db="EMBL/GenBank/DDBJ databases">
        <title>De novo transcriptome assembly of four potential Pierce s Disease insect vectors from Arizona vineyards.</title>
        <authorList>
            <person name="Tassone E.E."/>
        </authorList>
    </citation>
    <scope>NUCLEOTIDE SEQUENCE</scope>
</reference>
<evidence type="ECO:0000256" key="4">
    <source>
        <dbReference type="SAM" id="SignalP"/>
    </source>
</evidence>
<dbReference type="GO" id="GO:0007623">
    <property type="term" value="P:circadian rhythm"/>
    <property type="evidence" value="ECO:0007669"/>
    <property type="project" value="UniProtKB-ARBA"/>
</dbReference>
<dbReference type="InterPro" id="IPR038606">
    <property type="entry name" value="To_sf"/>
</dbReference>
<evidence type="ECO:0000256" key="3">
    <source>
        <dbReference type="ARBA" id="ARBA00060902"/>
    </source>
</evidence>
<keyword evidence="1 4" id="KW-0732">Signal</keyword>
<feature type="non-terminal residue" evidence="5">
    <location>
        <position position="1"/>
    </location>
</feature>
<proteinExistence type="inferred from homology"/>
<feature type="chain" id="PRO_5008583373" description="Protein takeout" evidence="4">
    <location>
        <begin position="19"/>
        <end position="250"/>
    </location>
</feature>
<dbReference type="Gene3D" id="3.15.10.30">
    <property type="entry name" value="Haemolymph juvenile hormone binding protein"/>
    <property type="match status" value="1"/>
</dbReference>
<dbReference type="GO" id="GO:0005615">
    <property type="term" value="C:extracellular space"/>
    <property type="evidence" value="ECO:0007669"/>
    <property type="project" value="TreeGrafter"/>
</dbReference>
<dbReference type="AlphaFoldDB" id="A0A1B6G9K3"/>
<name>A0A1B6G9K3_9HEMI</name>
<evidence type="ECO:0000256" key="2">
    <source>
        <dbReference type="ARBA" id="ARBA00023108"/>
    </source>
</evidence>
<dbReference type="InterPro" id="IPR010562">
    <property type="entry name" value="Haemolymph_juvenile_hormone-bd"/>
</dbReference>
<feature type="signal peptide" evidence="4">
    <location>
        <begin position="1"/>
        <end position="18"/>
    </location>
</feature>
<dbReference type="EMBL" id="GECZ01010659">
    <property type="protein sequence ID" value="JAS59110.1"/>
    <property type="molecule type" value="Transcribed_RNA"/>
</dbReference>
<evidence type="ECO:0000256" key="1">
    <source>
        <dbReference type="ARBA" id="ARBA00022729"/>
    </source>
</evidence>
<keyword evidence="2" id="KW-0090">Biological rhythms</keyword>
<dbReference type="PANTHER" id="PTHR11008">
    <property type="entry name" value="PROTEIN TAKEOUT-LIKE PROTEIN"/>
    <property type="match status" value="1"/>
</dbReference>
<dbReference type="FunFam" id="3.15.10.30:FF:000001">
    <property type="entry name" value="Takeout-like protein 1"/>
    <property type="match status" value="1"/>
</dbReference>
<protein>
    <recommendedName>
        <fullName evidence="6">Protein takeout</fullName>
    </recommendedName>
</protein>